<proteinExistence type="predicted"/>
<accession>A0ACC2M594</accession>
<name>A0ACC2M594_PERAE</name>
<organism evidence="1 2">
    <name type="scientific">Persea americana</name>
    <name type="common">Avocado</name>
    <dbReference type="NCBI Taxonomy" id="3435"/>
    <lineage>
        <taxon>Eukaryota</taxon>
        <taxon>Viridiplantae</taxon>
        <taxon>Streptophyta</taxon>
        <taxon>Embryophyta</taxon>
        <taxon>Tracheophyta</taxon>
        <taxon>Spermatophyta</taxon>
        <taxon>Magnoliopsida</taxon>
        <taxon>Magnoliidae</taxon>
        <taxon>Laurales</taxon>
        <taxon>Lauraceae</taxon>
        <taxon>Persea</taxon>
    </lineage>
</organism>
<protein>
    <submittedName>
        <fullName evidence="1">Uncharacterized protein</fullName>
    </submittedName>
</protein>
<dbReference type="EMBL" id="CM056813">
    <property type="protein sequence ID" value="KAJ8640337.1"/>
    <property type="molecule type" value="Genomic_DNA"/>
</dbReference>
<evidence type="ECO:0000313" key="1">
    <source>
        <dbReference type="EMBL" id="KAJ8640337.1"/>
    </source>
</evidence>
<gene>
    <name evidence="1" type="ORF">MRB53_017031</name>
</gene>
<sequence length="99" mass="11705">MRVPKAIEAIKSSQFFLHSQTYTRQQGEFESIRHDMIMAFIDCGFSPMDLENPFIDKEGSVHLWHGDDVRIVPVEIQRYISKKLQWIQYYEVSSVLVLR</sequence>
<reference evidence="1 2" key="1">
    <citation type="journal article" date="2022" name="Hortic Res">
        <title>A haplotype resolved chromosomal level avocado genome allows analysis of novel avocado genes.</title>
        <authorList>
            <person name="Nath O."/>
            <person name="Fletcher S.J."/>
            <person name="Hayward A."/>
            <person name="Shaw L.M."/>
            <person name="Masouleh A.K."/>
            <person name="Furtado A."/>
            <person name="Henry R.J."/>
            <person name="Mitter N."/>
        </authorList>
    </citation>
    <scope>NUCLEOTIDE SEQUENCE [LARGE SCALE GENOMIC DNA]</scope>
    <source>
        <strain evidence="2">cv. Hass</strain>
    </source>
</reference>
<evidence type="ECO:0000313" key="2">
    <source>
        <dbReference type="Proteomes" id="UP001234297"/>
    </source>
</evidence>
<dbReference type="Proteomes" id="UP001234297">
    <property type="component" value="Chromosome 5"/>
</dbReference>
<comment type="caution">
    <text evidence="1">The sequence shown here is derived from an EMBL/GenBank/DDBJ whole genome shotgun (WGS) entry which is preliminary data.</text>
</comment>
<keyword evidence="2" id="KW-1185">Reference proteome</keyword>